<dbReference type="AlphaFoldDB" id="A0A1Y1MWK2"/>
<dbReference type="GO" id="GO:0003676">
    <property type="term" value="F:nucleic acid binding"/>
    <property type="evidence" value="ECO:0007669"/>
    <property type="project" value="InterPro"/>
</dbReference>
<dbReference type="Gene3D" id="3.30.420.10">
    <property type="entry name" value="Ribonuclease H-like superfamily/Ribonuclease H"/>
    <property type="match status" value="1"/>
</dbReference>
<reference evidence="1" key="1">
    <citation type="journal article" date="2016" name="Sci. Rep.">
        <title>Molecular characterization of firefly nuptial gifts: a multi-omics approach sheds light on postcopulatory sexual selection.</title>
        <authorList>
            <person name="Al-Wathiqui N."/>
            <person name="Fallon T.R."/>
            <person name="South A."/>
            <person name="Weng J.K."/>
            <person name="Lewis S.M."/>
        </authorList>
    </citation>
    <scope>NUCLEOTIDE SEQUENCE</scope>
</reference>
<dbReference type="EMBL" id="GEZM01021565">
    <property type="protein sequence ID" value="JAV88940.1"/>
    <property type="molecule type" value="Transcribed_RNA"/>
</dbReference>
<protein>
    <submittedName>
        <fullName evidence="1">Uncharacterized protein</fullName>
    </submittedName>
</protein>
<dbReference type="InterPro" id="IPR012337">
    <property type="entry name" value="RNaseH-like_sf"/>
</dbReference>
<organism evidence="1">
    <name type="scientific">Photinus pyralis</name>
    <name type="common">Common eastern firefly</name>
    <name type="synonym">Lampyris pyralis</name>
    <dbReference type="NCBI Taxonomy" id="7054"/>
    <lineage>
        <taxon>Eukaryota</taxon>
        <taxon>Metazoa</taxon>
        <taxon>Ecdysozoa</taxon>
        <taxon>Arthropoda</taxon>
        <taxon>Hexapoda</taxon>
        <taxon>Insecta</taxon>
        <taxon>Pterygota</taxon>
        <taxon>Neoptera</taxon>
        <taxon>Endopterygota</taxon>
        <taxon>Coleoptera</taxon>
        <taxon>Polyphaga</taxon>
        <taxon>Elateriformia</taxon>
        <taxon>Elateroidea</taxon>
        <taxon>Lampyridae</taxon>
        <taxon>Lampyrinae</taxon>
        <taxon>Photinus</taxon>
    </lineage>
</organism>
<proteinExistence type="predicted"/>
<sequence>MSVKQGYRSAAQTVESRNQWGKIQHLSSRGKGKKGAKIDILTDSQAALKALVAHTCAFKLVYECICNLKKLATGNHIKLWWVVEQSDIAGNMKADALAKQRARWKSCGLHKSQYNTHDNIPLQLKSTKNKKSKVALAL</sequence>
<dbReference type="SUPFAM" id="SSF53098">
    <property type="entry name" value="Ribonuclease H-like"/>
    <property type="match status" value="1"/>
</dbReference>
<accession>A0A1Y1MWK2</accession>
<name>A0A1Y1MWK2_PHOPY</name>
<evidence type="ECO:0000313" key="1">
    <source>
        <dbReference type="EMBL" id="JAV88940.1"/>
    </source>
</evidence>
<dbReference type="InterPro" id="IPR036397">
    <property type="entry name" value="RNaseH_sf"/>
</dbReference>